<dbReference type="EMBL" id="CP000838">
    <property type="protein sequence ID" value="ABW31360.1"/>
    <property type="molecule type" value="Genomic_DNA"/>
</dbReference>
<proteinExistence type="predicted"/>
<sequence>MHHYYILCSEVCEVFPRNRPRYPESTFRKEKSTFYEEKLGYILL</sequence>
<dbReference type="Proteomes" id="UP000000268">
    <property type="component" value="Plasmid pREB1"/>
</dbReference>
<evidence type="ECO:0000313" key="2">
    <source>
        <dbReference type="Proteomes" id="UP000000268"/>
    </source>
</evidence>
<geneLocation type="plasmid" evidence="1 2">
    <name>pREB1</name>
</geneLocation>
<reference evidence="1 2" key="1">
    <citation type="journal article" date="2008" name="Proc. Natl. Acad. Sci. U.S.A.">
        <title>Niche adaptation and genome expansion in the chlorophyll d-producing cyanobacterium Acaryochloris marina.</title>
        <authorList>
            <person name="Swingley W.D."/>
            <person name="Chen M."/>
            <person name="Cheung P.C."/>
            <person name="Conrad A.L."/>
            <person name="Dejesa L.C."/>
            <person name="Hao J."/>
            <person name="Honchak B.M."/>
            <person name="Karbach L.E."/>
            <person name="Kurdoglu A."/>
            <person name="Lahiri S."/>
            <person name="Mastrian S.D."/>
            <person name="Miyashita H."/>
            <person name="Page L."/>
            <person name="Ramakrishna P."/>
            <person name="Satoh S."/>
            <person name="Sattley W.M."/>
            <person name="Shimada Y."/>
            <person name="Taylor H.L."/>
            <person name="Tomo T."/>
            <person name="Tsuchiya T."/>
            <person name="Wang Z.T."/>
            <person name="Raymond J."/>
            <person name="Mimuro M."/>
            <person name="Blankenship R.E."/>
            <person name="Touchman J.W."/>
        </authorList>
    </citation>
    <scope>NUCLEOTIDE SEQUENCE [LARGE SCALE GENOMIC DNA]</scope>
    <source>
        <strain evidence="2">MBIC 11017</strain>
        <plasmid evidence="2">Plasmid pREB1</plasmid>
    </source>
</reference>
<gene>
    <name evidence="1" type="ordered locus">AM1_A0240</name>
</gene>
<keyword evidence="1" id="KW-0614">Plasmid</keyword>
<protein>
    <submittedName>
        <fullName evidence="1">Uncharacterized protein</fullName>
    </submittedName>
</protein>
<organism evidence="1 2">
    <name type="scientific">Acaryochloris marina (strain MBIC 11017)</name>
    <dbReference type="NCBI Taxonomy" id="329726"/>
    <lineage>
        <taxon>Bacteria</taxon>
        <taxon>Bacillati</taxon>
        <taxon>Cyanobacteriota</taxon>
        <taxon>Cyanophyceae</taxon>
        <taxon>Acaryochloridales</taxon>
        <taxon>Acaryochloridaceae</taxon>
        <taxon>Acaryochloris</taxon>
    </lineage>
</organism>
<accession>A8ZKP2</accession>
<name>A8ZKP2_ACAM1</name>
<evidence type="ECO:0000313" key="1">
    <source>
        <dbReference type="EMBL" id="ABW31360.1"/>
    </source>
</evidence>
<dbReference type="KEGG" id="amr:AM1_A0240"/>
<dbReference type="AlphaFoldDB" id="A8ZKP2"/>
<dbReference type="HOGENOM" id="CLU_3210999_0_0_3"/>
<keyword evidence="2" id="KW-1185">Reference proteome</keyword>